<dbReference type="AlphaFoldDB" id="A0A1C0B720"/>
<reference evidence="5" key="1">
    <citation type="submission" date="2015-05" db="EMBL/GenBank/DDBJ databases">
        <authorList>
            <person name="Rovetto F."/>
            <person name="Cocolin L."/>
            <person name="Illeghems K."/>
            <person name="Van Nieuwerburgh F."/>
            <person name="Houf K."/>
        </authorList>
    </citation>
    <scope>NUCLEOTIDE SEQUENCE [LARGE SCALE GENOMIC DNA]</scope>
    <source>
        <strain evidence="5">DU22</strain>
    </source>
</reference>
<dbReference type="NCBIfam" id="NF006316">
    <property type="entry name" value="PRK08517.1"/>
    <property type="match status" value="1"/>
</dbReference>
<dbReference type="Pfam" id="PF00929">
    <property type="entry name" value="RNase_T"/>
    <property type="match status" value="1"/>
</dbReference>
<evidence type="ECO:0000313" key="5">
    <source>
        <dbReference type="Proteomes" id="UP000093281"/>
    </source>
</evidence>
<feature type="domain" description="Exonuclease" evidence="3">
    <location>
        <begin position="86"/>
        <end position="251"/>
    </location>
</feature>
<dbReference type="PATRIC" id="fig|544718.51.peg.1169"/>
<dbReference type="NCBIfam" id="TIGR00573">
    <property type="entry name" value="dnaq"/>
    <property type="match status" value="1"/>
</dbReference>
<dbReference type="GO" id="GO:0008408">
    <property type="term" value="F:3'-5' exonuclease activity"/>
    <property type="evidence" value="ECO:0007669"/>
    <property type="project" value="TreeGrafter"/>
</dbReference>
<protein>
    <submittedName>
        <fullName evidence="4">DNA polymerase III PolC-type</fullName>
        <ecNumber evidence="4">2.7.7.7</ecNumber>
    </submittedName>
</protein>
<keyword evidence="4" id="KW-0548">Nucleotidyltransferase</keyword>
<comment type="caution">
    <text evidence="4">The sequence shown here is derived from an EMBL/GenBank/DDBJ whole genome shotgun (WGS) entry which is preliminary data.</text>
</comment>
<evidence type="ECO:0000256" key="2">
    <source>
        <dbReference type="ARBA" id="ARBA00026073"/>
    </source>
</evidence>
<dbReference type="SMART" id="SM00479">
    <property type="entry name" value="EXOIII"/>
    <property type="match status" value="1"/>
</dbReference>
<proteinExistence type="predicted"/>
<dbReference type="GO" id="GO:0005829">
    <property type="term" value="C:cytosol"/>
    <property type="evidence" value="ECO:0007669"/>
    <property type="project" value="TreeGrafter"/>
</dbReference>
<evidence type="ECO:0000313" key="4">
    <source>
        <dbReference type="EMBL" id="OCL99384.1"/>
    </source>
</evidence>
<dbReference type="PANTHER" id="PTHR30231:SF41">
    <property type="entry name" value="DNA POLYMERASE III SUBUNIT EPSILON"/>
    <property type="match status" value="1"/>
</dbReference>
<evidence type="ECO:0000256" key="1">
    <source>
        <dbReference type="ARBA" id="ARBA00025483"/>
    </source>
</evidence>
<sequence length="271" mass="31404">MRSYKRLVPSPNSQSNKITFIDLIRRLKKEPIEYEEFLKLLEKCTDKSFEDSQLEFELLLINGFPLDIIDNFVYLKTTNTKIEEQTFCIVDIETNGGTPKKGHQIIELGAVKYKNGEIIDKFNSLVFAKDIPIFVQEVTNITVDMLKNAPRLDKVLQEFKLFLADDVFVAHDIKFDYNFISDSFEIYNLGKLLNRKICTIDLAKRTIKSEKYGLSTLKELLNIDVNNHHRAYFDALTTSKIFEKSILNIDKNIVKTVEDLISFSKSNNILK</sequence>
<dbReference type="Gene3D" id="3.30.420.10">
    <property type="entry name" value="Ribonuclease H-like superfamily/Ribonuclease H"/>
    <property type="match status" value="1"/>
</dbReference>
<comment type="subunit">
    <text evidence="2">DNA polymerase III contains a core (composed of alpha, epsilon and theta chains) that associates with a tau subunit. This core dimerizes to form the POLIII' complex. PolIII' associates with the gamma complex (composed of gamma, delta, delta', psi and chi chains) and with the beta chain to form the complete DNA polymerase III complex.</text>
</comment>
<dbReference type="SUPFAM" id="SSF53098">
    <property type="entry name" value="Ribonuclease H-like"/>
    <property type="match status" value="1"/>
</dbReference>
<dbReference type="CDD" id="cd06127">
    <property type="entry name" value="DEDDh"/>
    <property type="match status" value="1"/>
</dbReference>
<gene>
    <name evidence="4" type="primary">polC_3</name>
    <name evidence="4" type="ORF">AAX29_01198</name>
</gene>
<dbReference type="Proteomes" id="UP000093281">
    <property type="component" value="Unassembled WGS sequence"/>
</dbReference>
<organism evidence="4 5">
    <name type="scientific">Aliarcobacter thereius</name>
    <dbReference type="NCBI Taxonomy" id="544718"/>
    <lineage>
        <taxon>Bacteria</taxon>
        <taxon>Pseudomonadati</taxon>
        <taxon>Campylobacterota</taxon>
        <taxon>Epsilonproteobacteria</taxon>
        <taxon>Campylobacterales</taxon>
        <taxon>Arcobacteraceae</taxon>
        <taxon>Aliarcobacter</taxon>
    </lineage>
</organism>
<dbReference type="RefSeq" id="WP_066186266.1">
    <property type="nucleotide sequence ID" value="NZ_LCUJ01000003.1"/>
</dbReference>
<name>A0A1C0B720_9BACT</name>
<dbReference type="STRING" id="544718.AAX25_01262"/>
<keyword evidence="4" id="KW-0808">Transferase</keyword>
<dbReference type="InterPro" id="IPR012337">
    <property type="entry name" value="RNaseH-like_sf"/>
</dbReference>
<dbReference type="InterPro" id="IPR013520">
    <property type="entry name" value="Ribonucl_H"/>
</dbReference>
<dbReference type="PANTHER" id="PTHR30231">
    <property type="entry name" value="DNA POLYMERASE III SUBUNIT EPSILON"/>
    <property type="match status" value="1"/>
</dbReference>
<dbReference type="EC" id="2.7.7.7" evidence="4"/>
<comment type="function">
    <text evidence="1">DNA polymerase III is a complex, multichain enzyme responsible for most of the replicative synthesis in bacteria. The epsilon subunit contain the editing function and is a proofreading 3'-5' exonuclease.</text>
</comment>
<dbReference type="OrthoDB" id="9804290at2"/>
<dbReference type="FunFam" id="3.30.420.10:FF:000045">
    <property type="entry name" value="3'-5' exonuclease DinG"/>
    <property type="match status" value="1"/>
</dbReference>
<evidence type="ECO:0000259" key="3">
    <source>
        <dbReference type="SMART" id="SM00479"/>
    </source>
</evidence>
<dbReference type="InterPro" id="IPR036397">
    <property type="entry name" value="RNaseH_sf"/>
</dbReference>
<accession>A0A1C0B720</accession>
<dbReference type="InterPro" id="IPR006054">
    <property type="entry name" value="DnaQ"/>
</dbReference>
<dbReference type="EMBL" id="LCUJ01000003">
    <property type="protein sequence ID" value="OCL99384.1"/>
    <property type="molecule type" value="Genomic_DNA"/>
</dbReference>
<dbReference type="GO" id="GO:0003677">
    <property type="term" value="F:DNA binding"/>
    <property type="evidence" value="ECO:0007669"/>
    <property type="project" value="InterPro"/>
</dbReference>
<dbReference type="GO" id="GO:0003887">
    <property type="term" value="F:DNA-directed DNA polymerase activity"/>
    <property type="evidence" value="ECO:0007669"/>
    <property type="project" value="UniProtKB-EC"/>
</dbReference>
<dbReference type="GO" id="GO:0045004">
    <property type="term" value="P:DNA replication proofreading"/>
    <property type="evidence" value="ECO:0007669"/>
    <property type="project" value="TreeGrafter"/>
</dbReference>